<evidence type="ECO:0000313" key="2">
    <source>
        <dbReference type="EMBL" id="PSN71755.1"/>
    </source>
</evidence>
<reference evidence="2 3" key="1">
    <citation type="journal article" date="2018" name="Front. Microbiol.">
        <title>Genome-Wide Analysis of Corynespora cassiicola Leaf Fall Disease Putative Effectors.</title>
        <authorList>
            <person name="Lopez D."/>
            <person name="Ribeiro S."/>
            <person name="Label P."/>
            <person name="Fumanal B."/>
            <person name="Venisse J.S."/>
            <person name="Kohler A."/>
            <person name="de Oliveira R.R."/>
            <person name="Labutti K."/>
            <person name="Lipzen A."/>
            <person name="Lail K."/>
            <person name="Bauer D."/>
            <person name="Ohm R.A."/>
            <person name="Barry K.W."/>
            <person name="Spatafora J."/>
            <person name="Grigoriev I.V."/>
            <person name="Martin F.M."/>
            <person name="Pujade-Renaud V."/>
        </authorList>
    </citation>
    <scope>NUCLEOTIDE SEQUENCE [LARGE SCALE GENOMIC DNA]</scope>
    <source>
        <strain evidence="2 3">Philippines</strain>
    </source>
</reference>
<feature type="region of interest" description="Disordered" evidence="1">
    <location>
        <begin position="107"/>
        <end position="148"/>
    </location>
</feature>
<name>A0A2T2P252_CORCC</name>
<evidence type="ECO:0000256" key="1">
    <source>
        <dbReference type="SAM" id="MobiDB-lite"/>
    </source>
</evidence>
<feature type="compositionally biased region" description="Polar residues" evidence="1">
    <location>
        <begin position="229"/>
        <end position="250"/>
    </location>
</feature>
<gene>
    <name evidence="2" type="ORF">BS50DRAFT_235362</name>
</gene>
<dbReference type="Proteomes" id="UP000240883">
    <property type="component" value="Unassembled WGS sequence"/>
</dbReference>
<protein>
    <submittedName>
        <fullName evidence="2">Uncharacterized protein</fullName>
    </submittedName>
</protein>
<dbReference type="OrthoDB" id="3786878at2759"/>
<feature type="compositionally biased region" description="Low complexity" evidence="1">
    <location>
        <begin position="130"/>
        <end position="146"/>
    </location>
</feature>
<accession>A0A2T2P252</accession>
<organism evidence="2 3">
    <name type="scientific">Corynespora cassiicola Philippines</name>
    <dbReference type="NCBI Taxonomy" id="1448308"/>
    <lineage>
        <taxon>Eukaryota</taxon>
        <taxon>Fungi</taxon>
        <taxon>Dikarya</taxon>
        <taxon>Ascomycota</taxon>
        <taxon>Pezizomycotina</taxon>
        <taxon>Dothideomycetes</taxon>
        <taxon>Pleosporomycetidae</taxon>
        <taxon>Pleosporales</taxon>
        <taxon>Corynesporascaceae</taxon>
        <taxon>Corynespora</taxon>
    </lineage>
</organism>
<feature type="compositionally biased region" description="Polar residues" evidence="1">
    <location>
        <begin position="114"/>
        <end position="129"/>
    </location>
</feature>
<sequence>MTITGGDAAVAAAENSPIPTNTIPGELHQIQAYVDATNTRIRYLEGLLEPTLAEQITEIKRGLKDAHRGLEKLQNSTSHQQTSGVLEDVTRKTWRAYRRLVSLEERMRDMCGPTTPSTRRNSGQRVLSLSGNVPSDSGPSSSQGPSNRIQAPVQLQPQRVNFPAQRRNHMAVAPRQVQIITNGSVPRHPRPVAQDVAAEITASPEPEEETDSATYETPDGGPHNAEESLPNNSNRLTNGTSERTARQSHSSRSREMGQELTESQNTSSLHVARRRRIRLSVDIHRTRTQVLDNVREEEEITAPVLMEPERRREGSAAGWSITLMIMSGARNDTMVLPELEYMKIHEVKALKKWLSENGHIVRSDGMGRLEKLLHLLLLLQMGCRLETLATLFSCTPRQVQDSCREVALGLLEMHSETSVDAEERGYLCLHLWHISDRYVTQHDAIRVKGYYPWTAEELNRMLVTLNLFIGRYRAQGGFRLSGPHLDWARYYQTETGSRQR</sequence>
<evidence type="ECO:0000313" key="3">
    <source>
        <dbReference type="Proteomes" id="UP000240883"/>
    </source>
</evidence>
<feature type="region of interest" description="Disordered" evidence="1">
    <location>
        <begin position="201"/>
        <end position="272"/>
    </location>
</feature>
<dbReference type="AlphaFoldDB" id="A0A2T2P252"/>
<feature type="compositionally biased region" description="Polar residues" evidence="1">
    <location>
        <begin position="260"/>
        <end position="269"/>
    </location>
</feature>
<dbReference type="EMBL" id="KZ678130">
    <property type="protein sequence ID" value="PSN71755.1"/>
    <property type="molecule type" value="Genomic_DNA"/>
</dbReference>
<proteinExistence type="predicted"/>
<keyword evidence="3" id="KW-1185">Reference proteome</keyword>